<dbReference type="GO" id="GO:0003676">
    <property type="term" value="F:nucleic acid binding"/>
    <property type="evidence" value="ECO:0007669"/>
    <property type="project" value="InterPro"/>
</dbReference>
<name>A0A1H0V7G6_9PSEU</name>
<evidence type="ECO:0000259" key="1">
    <source>
        <dbReference type="Pfam" id="PF13358"/>
    </source>
</evidence>
<dbReference type="InterPro" id="IPR036397">
    <property type="entry name" value="RNaseH_sf"/>
</dbReference>
<sequence length="141" mass="16271">MLAALDLATGKLFYRIRPRKRAIEFLAFLKTLRARWAGEKLYVICDNYSPHRNADVRAWCADNEIELIYLPTYGSWLNWVEAEFAALHYFALGGTDHRSHAEQNAAISAYIRWHNTRAEPKTGFATDSPIRTWTHYPVKAA</sequence>
<dbReference type="SUPFAM" id="SSF53098">
    <property type="entry name" value="Ribonuclease H-like"/>
    <property type="match status" value="1"/>
</dbReference>
<dbReference type="EMBL" id="FNIX01000013">
    <property type="protein sequence ID" value="SDP74026.1"/>
    <property type="molecule type" value="Genomic_DNA"/>
</dbReference>
<dbReference type="Proteomes" id="UP000199691">
    <property type="component" value="Unassembled WGS sequence"/>
</dbReference>
<evidence type="ECO:0000313" key="3">
    <source>
        <dbReference type="Proteomes" id="UP000199691"/>
    </source>
</evidence>
<accession>A0A1H0V7G6</accession>
<dbReference type="InterPro" id="IPR012337">
    <property type="entry name" value="RNaseH-like_sf"/>
</dbReference>
<reference evidence="3" key="1">
    <citation type="submission" date="2016-10" db="EMBL/GenBank/DDBJ databases">
        <authorList>
            <person name="Varghese N."/>
            <person name="Submissions S."/>
        </authorList>
    </citation>
    <scope>NUCLEOTIDE SEQUENCE [LARGE SCALE GENOMIC DNA]</scope>
    <source>
        <strain evidence="3">CGMCC 4.6609</strain>
    </source>
</reference>
<protein>
    <submittedName>
        <fullName evidence="2">Transposase</fullName>
    </submittedName>
</protein>
<dbReference type="STRING" id="641025.SAMN05421507_113199"/>
<dbReference type="InterPro" id="IPR038717">
    <property type="entry name" value="Tc1-like_DDE_dom"/>
</dbReference>
<organism evidence="2 3">
    <name type="scientific">Lentzea jiangxiensis</name>
    <dbReference type="NCBI Taxonomy" id="641025"/>
    <lineage>
        <taxon>Bacteria</taxon>
        <taxon>Bacillati</taxon>
        <taxon>Actinomycetota</taxon>
        <taxon>Actinomycetes</taxon>
        <taxon>Pseudonocardiales</taxon>
        <taxon>Pseudonocardiaceae</taxon>
        <taxon>Lentzea</taxon>
    </lineage>
</organism>
<dbReference type="Pfam" id="PF13358">
    <property type="entry name" value="DDE_3"/>
    <property type="match status" value="1"/>
</dbReference>
<evidence type="ECO:0000313" key="2">
    <source>
        <dbReference type="EMBL" id="SDP74026.1"/>
    </source>
</evidence>
<proteinExistence type="predicted"/>
<feature type="domain" description="Tc1-like transposase DDE" evidence="1">
    <location>
        <begin position="1"/>
        <end position="89"/>
    </location>
</feature>
<gene>
    <name evidence="2" type="ORF">SAMN05421507_113199</name>
</gene>
<dbReference type="AlphaFoldDB" id="A0A1H0V7G6"/>
<dbReference type="Gene3D" id="3.30.420.10">
    <property type="entry name" value="Ribonuclease H-like superfamily/Ribonuclease H"/>
    <property type="match status" value="1"/>
</dbReference>
<keyword evidence="3" id="KW-1185">Reference proteome</keyword>